<evidence type="ECO:0000313" key="3">
    <source>
        <dbReference type="Proteomes" id="UP000199036"/>
    </source>
</evidence>
<proteinExistence type="predicted"/>
<protein>
    <submittedName>
        <fullName evidence="2">Uncharacterized protein</fullName>
    </submittedName>
</protein>
<keyword evidence="1" id="KW-0812">Transmembrane</keyword>
<gene>
    <name evidence="2" type="ORF">SAMN05421741_1247</name>
</gene>
<dbReference type="STRING" id="913024.SAMN05421741_1247"/>
<feature type="transmembrane region" description="Helical" evidence="1">
    <location>
        <begin position="12"/>
        <end position="34"/>
    </location>
</feature>
<evidence type="ECO:0000313" key="2">
    <source>
        <dbReference type="EMBL" id="SFO17505.1"/>
    </source>
</evidence>
<evidence type="ECO:0000256" key="1">
    <source>
        <dbReference type="SAM" id="Phobius"/>
    </source>
</evidence>
<dbReference type="EMBL" id="FOVI01000024">
    <property type="protein sequence ID" value="SFO17505.1"/>
    <property type="molecule type" value="Genomic_DNA"/>
</dbReference>
<sequence>MEIIKKKAILSFIAFVICLTKYYLFNVLQIFPIYGRENSIVSWFVIMPVILIGCYLALNIILNYFLKKEKVRFIDLFLALPILLFTIYFMFIR</sequence>
<accession>A0A1I5F183</accession>
<feature type="transmembrane region" description="Helical" evidence="1">
    <location>
        <begin position="40"/>
        <end position="66"/>
    </location>
</feature>
<name>A0A1I5F183_9FLAO</name>
<keyword evidence="1" id="KW-1133">Transmembrane helix</keyword>
<reference evidence="3" key="1">
    <citation type="submission" date="2016-10" db="EMBL/GenBank/DDBJ databases">
        <authorList>
            <person name="Varghese N."/>
            <person name="Submissions S."/>
        </authorList>
    </citation>
    <scope>NUCLEOTIDE SEQUENCE [LARGE SCALE GENOMIC DNA]</scope>
    <source>
        <strain evidence="3">DS-12</strain>
    </source>
</reference>
<keyword evidence="1" id="KW-0472">Membrane</keyword>
<keyword evidence="3" id="KW-1185">Reference proteome</keyword>
<organism evidence="2 3">
    <name type="scientific">Paenimyroides ummariense</name>
    <dbReference type="NCBI Taxonomy" id="913024"/>
    <lineage>
        <taxon>Bacteria</taxon>
        <taxon>Pseudomonadati</taxon>
        <taxon>Bacteroidota</taxon>
        <taxon>Flavobacteriia</taxon>
        <taxon>Flavobacteriales</taxon>
        <taxon>Flavobacteriaceae</taxon>
        <taxon>Paenimyroides</taxon>
    </lineage>
</organism>
<feature type="transmembrane region" description="Helical" evidence="1">
    <location>
        <begin position="73"/>
        <end position="92"/>
    </location>
</feature>
<dbReference type="AlphaFoldDB" id="A0A1I5F183"/>
<dbReference type="Proteomes" id="UP000199036">
    <property type="component" value="Unassembled WGS sequence"/>
</dbReference>